<feature type="transmembrane region" description="Helical" evidence="8">
    <location>
        <begin position="55"/>
        <end position="71"/>
    </location>
</feature>
<dbReference type="NCBIfam" id="TIGR02602">
    <property type="entry name" value="8TM_EpsH"/>
    <property type="match status" value="1"/>
</dbReference>
<evidence type="ECO:0000256" key="3">
    <source>
        <dbReference type="ARBA" id="ARBA00022670"/>
    </source>
</evidence>
<dbReference type="GO" id="GO:0006508">
    <property type="term" value="P:proteolysis"/>
    <property type="evidence" value="ECO:0007669"/>
    <property type="project" value="UniProtKB-KW"/>
</dbReference>
<keyword evidence="6 8" id="KW-1133">Transmembrane helix</keyword>
<keyword evidence="4 8" id="KW-0812">Transmembrane</keyword>
<dbReference type="NCBIfam" id="TIGR04178">
    <property type="entry name" value="exo_archaeo"/>
    <property type="match status" value="1"/>
</dbReference>
<dbReference type="InterPro" id="IPR026392">
    <property type="entry name" value="Exo/Archaeosortase_dom"/>
</dbReference>
<feature type="transmembrane region" description="Helical" evidence="8">
    <location>
        <begin position="263"/>
        <end position="283"/>
    </location>
</feature>
<feature type="transmembrane region" description="Helical" evidence="8">
    <location>
        <begin position="83"/>
        <end position="102"/>
    </location>
</feature>
<dbReference type="Proteomes" id="UP000575898">
    <property type="component" value="Unassembled WGS sequence"/>
</dbReference>
<dbReference type="InterPro" id="IPR019127">
    <property type="entry name" value="Exosortase"/>
</dbReference>
<organism evidence="10 11">
    <name type="scientific">Chitinivorax tropicus</name>
    <dbReference type="NCBI Taxonomy" id="714531"/>
    <lineage>
        <taxon>Bacteria</taxon>
        <taxon>Pseudomonadati</taxon>
        <taxon>Pseudomonadota</taxon>
        <taxon>Betaproteobacteria</taxon>
        <taxon>Chitinivorax</taxon>
    </lineage>
</organism>
<evidence type="ECO:0000256" key="5">
    <source>
        <dbReference type="ARBA" id="ARBA00022801"/>
    </source>
</evidence>
<evidence type="ECO:0000256" key="8">
    <source>
        <dbReference type="SAM" id="Phobius"/>
    </source>
</evidence>
<gene>
    <name evidence="10" type="ORF">HNQ59_002180</name>
</gene>
<evidence type="ECO:0000256" key="2">
    <source>
        <dbReference type="ARBA" id="ARBA00022475"/>
    </source>
</evidence>
<dbReference type="EMBL" id="JACHHY010000012">
    <property type="protein sequence ID" value="MBB5018883.1"/>
    <property type="molecule type" value="Genomic_DNA"/>
</dbReference>
<keyword evidence="5" id="KW-0378">Hydrolase</keyword>
<dbReference type="AlphaFoldDB" id="A0A840MRM0"/>
<evidence type="ECO:0000256" key="6">
    <source>
        <dbReference type="ARBA" id="ARBA00022989"/>
    </source>
</evidence>
<comment type="caution">
    <text evidence="10">The sequence shown here is derived from an EMBL/GenBank/DDBJ whole genome shotgun (WGS) entry which is preliminary data.</text>
</comment>
<feature type="transmembrane region" description="Helical" evidence="8">
    <location>
        <begin position="223"/>
        <end position="243"/>
    </location>
</feature>
<evidence type="ECO:0000256" key="4">
    <source>
        <dbReference type="ARBA" id="ARBA00022692"/>
    </source>
</evidence>
<evidence type="ECO:0000313" key="10">
    <source>
        <dbReference type="EMBL" id="MBB5018883.1"/>
    </source>
</evidence>
<reference evidence="10 11" key="1">
    <citation type="submission" date="2020-08" db="EMBL/GenBank/DDBJ databases">
        <title>Genomic Encyclopedia of Type Strains, Phase IV (KMG-IV): sequencing the most valuable type-strain genomes for metagenomic binning, comparative biology and taxonomic classification.</title>
        <authorList>
            <person name="Goeker M."/>
        </authorList>
    </citation>
    <scope>NUCLEOTIDE SEQUENCE [LARGE SCALE GENOMIC DNA]</scope>
    <source>
        <strain evidence="10 11">DSM 27165</strain>
    </source>
</reference>
<keyword evidence="11" id="KW-1185">Reference proteome</keyword>
<keyword evidence="7 8" id="KW-0472">Membrane</keyword>
<evidence type="ECO:0000256" key="7">
    <source>
        <dbReference type="ARBA" id="ARBA00023136"/>
    </source>
</evidence>
<feature type="transmembrane region" description="Helical" evidence="8">
    <location>
        <begin position="304"/>
        <end position="327"/>
    </location>
</feature>
<dbReference type="RefSeq" id="WP_184038848.1">
    <property type="nucleotide sequence ID" value="NZ_JACHHY010000012.1"/>
</dbReference>
<dbReference type="GO" id="GO:0008233">
    <property type="term" value="F:peptidase activity"/>
    <property type="evidence" value="ECO:0007669"/>
    <property type="project" value="UniProtKB-KW"/>
</dbReference>
<feature type="transmembrane region" description="Helical" evidence="8">
    <location>
        <begin position="198"/>
        <end position="216"/>
    </location>
</feature>
<feature type="domain" description="Methanolan biosynthesis EpsI" evidence="9">
    <location>
        <begin position="314"/>
        <end position="503"/>
    </location>
</feature>
<dbReference type="GO" id="GO:0005886">
    <property type="term" value="C:plasma membrane"/>
    <property type="evidence" value="ECO:0007669"/>
    <property type="project" value="UniProtKB-SubCell"/>
</dbReference>
<dbReference type="InterPro" id="IPR017540">
    <property type="entry name" value="Exosortase-1"/>
</dbReference>
<evidence type="ECO:0000259" key="9">
    <source>
        <dbReference type="Pfam" id="PF11984"/>
    </source>
</evidence>
<protein>
    <submittedName>
        <fullName evidence="10">Exosortase A</fullName>
    </submittedName>
</protein>
<dbReference type="InterPro" id="IPR014263">
    <property type="entry name" value="Methanolan_biosynth_EpsI"/>
</dbReference>
<name>A0A840MRM0_9PROT</name>
<feature type="transmembrane region" description="Helical" evidence="8">
    <location>
        <begin position="25"/>
        <end position="43"/>
    </location>
</feature>
<proteinExistence type="predicted"/>
<dbReference type="NCBIfam" id="TIGR03109">
    <property type="entry name" value="exosort_XrtA"/>
    <property type="match status" value="1"/>
</dbReference>
<evidence type="ECO:0000256" key="1">
    <source>
        <dbReference type="ARBA" id="ARBA00004651"/>
    </source>
</evidence>
<comment type="subcellular location">
    <subcellularLocation>
        <location evidence="1">Cell membrane</location>
        <topology evidence="1">Multi-pass membrane protein</topology>
    </subcellularLocation>
</comment>
<dbReference type="InterPro" id="IPR013426">
    <property type="entry name" value="EpsH-like"/>
</dbReference>
<sequence length="510" mass="57140">MRLESPAGNISTGGDRAANAWRKPLGLFLVALTLLLIVYADTWLGMVDIWYRSDTYAHGFLIAPISLWLVWQRRRHVATLSPGPAMLPLVGLVLLGAVWLVGNVAGAMVVQQYAFVLMLPLLVWAILGWEVTWALCFPLTYLILAVPFGEVLLPWMMNFTADFTVGMLRMTGIPVYREGLFFTIPSGQWSVVEACSGLRYLIASFTLGTLYAYLTYRRASRRVVFTLASILVPILANGLRAYLIVMIGHMSNMKYAVGVDHLIYGWLFFGIIMLALFWVGAYWREDGEETAGDGVVPFYRTIPVTTWLISIGMLVGVLLPWPGYAYYLKTHANGKPQQVVLDAPLGWSSAERRLKWSPAYDNAPFKLQQEFSNGHQVAGVFIGFYPGALRGAEMVSTGNGLFREEEHQEWTLLRQMNVESRYWGTVKQSDIRGVGTQFRLWQRYWIDGIWTADPYYAKLLQAKARLLGAPAQSAIVMMYAPVAEGENGQALDQFAAVMLPALEEGLQHAR</sequence>
<accession>A0A840MRM0</accession>
<dbReference type="Pfam" id="PF09721">
    <property type="entry name" value="Exosortase_EpsH"/>
    <property type="match status" value="1"/>
</dbReference>
<keyword evidence="2" id="KW-1003">Cell membrane</keyword>
<dbReference type="NCBIfam" id="TIGR02914">
    <property type="entry name" value="EpsI_fam"/>
    <property type="match status" value="1"/>
</dbReference>
<evidence type="ECO:0000313" key="11">
    <source>
        <dbReference type="Proteomes" id="UP000575898"/>
    </source>
</evidence>
<feature type="transmembrane region" description="Helical" evidence="8">
    <location>
        <begin position="139"/>
        <end position="157"/>
    </location>
</feature>
<dbReference type="Pfam" id="PF11984">
    <property type="entry name" value="DUF3485"/>
    <property type="match status" value="1"/>
</dbReference>
<feature type="transmembrane region" description="Helical" evidence="8">
    <location>
        <begin position="108"/>
        <end position="127"/>
    </location>
</feature>
<keyword evidence="3" id="KW-0645">Protease</keyword>